<dbReference type="EMBL" id="PVWJ01000006">
    <property type="protein sequence ID" value="PSB04899.1"/>
    <property type="molecule type" value="Genomic_DNA"/>
</dbReference>
<evidence type="ECO:0000313" key="4">
    <source>
        <dbReference type="Proteomes" id="UP000238762"/>
    </source>
</evidence>
<dbReference type="InterPro" id="IPR024742">
    <property type="entry name" value="Glycogen_debranch_N"/>
</dbReference>
<dbReference type="RefSeq" id="WP_106287004.1">
    <property type="nucleotide sequence ID" value="NZ_CAWNTC010000143.1"/>
</dbReference>
<organism evidence="3 4">
    <name type="scientific">Merismopedia glauca CCAP 1448/3</name>
    <dbReference type="NCBI Taxonomy" id="1296344"/>
    <lineage>
        <taxon>Bacteria</taxon>
        <taxon>Bacillati</taxon>
        <taxon>Cyanobacteriota</taxon>
        <taxon>Cyanophyceae</taxon>
        <taxon>Synechococcales</taxon>
        <taxon>Merismopediaceae</taxon>
        <taxon>Merismopedia</taxon>
    </lineage>
</organism>
<reference evidence="3 4" key="2">
    <citation type="submission" date="2018-03" db="EMBL/GenBank/DDBJ databases">
        <title>The ancient ancestry and fast evolution of plastids.</title>
        <authorList>
            <person name="Moore K.R."/>
            <person name="Magnabosco C."/>
            <person name="Momper L."/>
            <person name="Gold D.A."/>
            <person name="Bosak T."/>
            <person name="Fournier G.P."/>
        </authorList>
    </citation>
    <scope>NUCLEOTIDE SEQUENCE [LARGE SCALE GENOMIC DNA]</scope>
    <source>
        <strain evidence="3 4">CCAP 1448/3</strain>
    </source>
</reference>
<proteinExistence type="predicted"/>
<comment type="caution">
    <text evidence="3">The sequence shown here is derived from an EMBL/GenBank/DDBJ whole genome shotgun (WGS) entry which is preliminary data.</text>
</comment>
<feature type="domain" description="Glycogen debranching enzyme C-terminal" evidence="1">
    <location>
        <begin position="295"/>
        <end position="657"/>
    </location>
</feature>
<evidence type="ECO:0000259" key="1">
    <source>
        <dbReference type="Pfam" id="PF06202"/>
    </source>
</evidence>
<dbReference type="PANTHER" id="PTHR10569:SF2">
    <property type="entry name" value="GLYCOGEN DEBRANCHING ENZYME"/>
    <property type="match status" value="1"/>
</dbReference>
<dbReference type="InterPro" id="IPR032790">
    <property type="entry name" value="GDE_C"/>
</dbReference>
<dbReference type="PANTHER" id="PTHR10569">
    <property type="entry name" value="GLYCOGEN DEBRANCHING ENZYME"/>
    <property type="match status" value="1"/>
</dbReference>
<dbReference type="OrthoDB" id="9761875at2"/>
<dbReference type="FunFam" id="1.50.10.10:FF:000073">
    <property type="entry name" value="Glycogen debranching enzyme, hypothetical (TreX-like)"/>
    <property type="match status" value="1"/>
</dbReference>
<gene>
    <name evidence="3" type="ORF">C7B64_02090</name>
</gene>
<dbReference type="InterPro" id="IPR010401">
    <property type="entry name" value="AGL/Gdb1"/>
</dbReference>
<dbReference type="InterPro" id="IPR008928">
    <property type="entry name" value="6-hairpin_glycosidase_sf"/>
</dbReference>
<sequence>MSNNNVKFGRNVCGNLETSASREWLVTNGIGGYASGTISGILTRRYHSLLVANFPLNSAKTLLLAKIDETAIYNNFTYPLFANRWREGNVSPHGYVHIESFYLDGSIPVWQFACADALLEKRVWMQQGANTTYVYYSLLRGSQPLLLNLKAFVNYRNHHHLTISRNWKFSLQSVPKGMCINAYPEAVPFYLLSDRGKTFPVNSWYYQFDLALEEEQRLDHYEDHLHATTLEVVLNPGESLTYVASTQPDPSLDGNNALELRQAQDRKAIAFWSKTNVSRVGKQAPDWIKELVLAANSFIIERSSPEAPMGKTIMAGYHCFGDWGRDTMISLPGLTLTTGRPDIARSILQTFATFVDRGMLPNHLHDFDEVPQYNTVDSALWYFEAIRQYYQVTEDEDLLKELFPILADIVDWHCRGTRHNIHLDGSDGLLYAGEVGVALTWMDAKVEDWIFTPRIGKPIEINALWYNALRAMSKFARYLNYPYQEYEALADRVQARFSRFWNESQGYCYDVIDTPEGNDPSLRPNQIFAVSLPESPLTPPQQRSVVNTCAQQLLTSYGLRSLNVQDPRYQGHYEGDRWQRGSAYHQGTVWGWLLGSFVLAHLRVYGNPAQARQFLLPMAQNLSTHGLGNLSEIFDGDPPFTPRGCMAQSTTVAEFLRAWAATEA</sequence>
<dbReference type="InterPro" id="IPR006451">
    <property type="entry name" value="Glycogen_debranch_arc"/>
</dbReference>
<dbReference type="Pfam" id="PF12439">
    <property type="entry name" value="GDE_N"/>
    <property type="match status" value="1"/>
</dbReference>
<feature type="domain" description="Glycogen debranching enzyme bacterial and archaeal type N-terminal" evidence="2">
    <location>
        <begin position="22"/>
        <end position="241"/>
    </location>
</feature>
<accession>A0A2T1C9H6</accession>
<reference evidence="3 4" key="1">
    <citation type="submission" date="2018-02" db="EMBL/GenBank/DDBJ databases">
        <authorList>
            <person name="Cohen D.B."/>
            <person name="Kent A.D."/>
        </authorList>
    </citation>
    <scope>NUCLEOTIDE SEQUENCE [LARGE SCALE GENOMIC DNA]</scope>
    <source>
        <strain evidence="3 4">CCAP 1448/3</strain>
    </source>
</reference>
<dbReference type="Proteomes" id="UP000238762">
    <property type="component" value="Unassembled WGS sequence"/>
</dbReference>
<name>A0A2T1C9H6_9CYAN</name>
<dbReference type="InterPro" id="IPR012341">
    <property type="entry name" value="6hp_glycosidase-like_sf"/>
</dbReference>
<evidence type="ECO:0000313" key="3">
    <source>
        <dbReference type="EMBL" id="PSB04899.1"/>
    </source>
</evidence>
<dbReference type="Pfam" id="PF06202">
    <property type="entry name" value="GDE_C"/>
    <property type="match status" value="1"/>
</dbReference>
<dbReference type="GO" id="GO:0004135">
    <property type="term" value="F:amylo-alpha-1,6-glucosidase activity"/>
    <property type="evidence" value="ECO:0007669"/>
    <property type="project" value="InterPro"/>
</dbReference>
<dbReference type="AlphaFoldDB" id="A0A2T1C9H6"/>
<dbReference type="Gene3D" id="1.50.10.10">
    <property type="match status" value="1"/>
</dbReference>
<dbReference type="NCBIfam" id="TIGR01561">
    <property type="entry name" value="gde_arch"/>
    <property type="match status" value="1"/>
</dbReference>
<evidence type="ECO:0000259" key="2">
    <source>
        <dbReference type="Pfam" id="PF12439"/>
    </source>
</evidence>
<protein>
    <submittedName>
        <fullName evidence="3">Glycogen debranching protein</fullName>
    </submittedName>
</protein>
<dbReference type="GO" id="GO:0004134">
    <property type="term" value="F:4-alpha-glucanotransferase activity"/>
    <property type="evidence" value="ECO:0007669"/>
    <property type="project" value="InterPro"/>
</dbReference>
<dbReference type="SUPFAM" id="SSF48208">
    <property type="entry name" value="Six-hairpin glycosidases"/>
    <property type="match status" value="1"/>
</dbReference>
<keyword evidence="4" id="KW-1185">Reference proteome</keyword>
<dbReference type="GO" id="GO:0005980">
    <property type="term" value="P:glycogen catabolic process"/>
    <property type="evidence" value="ECO:0007669"/>
    <property type="project" value="InterPro"/>
</dbReference>